<feature type="active site" description="Proton acceptor" evidence="15">
    <location>
        <position position="65"/>
    </location>
</feature>
<dbReference type="GO" id="GO:0046872">
    <property type="term" value="F:metal ion binding"/>
    <property type="evidence" value="ECO:0007669"/>
    <property type="project" value="UniProtKB-KW"/>
</dbReference>
<keyword evidence="8 20" id="KW-0418">Kinase</keyword>
<evidence type="ECO:0000256" key="13">
    <source>
        <dbReference type="ARBA" id="ARBA00023209"/>
    </source>
</evidence>
<keyword evidence="7 17" id="KW-0547">Nucleotide-binding</keyword>
<feature type="transmembrane region" description="Helical" evidence="19">
    <location>
        <begin position="29"/>
        <end position="46"/>
    </location>
</feature>
<evidence type="ECO:0000256" key="6">
    <source>
        <dbReference type="ARBA" id="ARBA00022692"/>
    </source>
</evidence>
<sequence>MVIKKLIESFNYAIEGIEHVLKTQWNMKIHFSIAIIVLFLSLFFNFSKFEFIALIATISLVIIAEMINTAIEATIDIITDKYNPLAKIAKDVAAGAVLISAINAVFVGYILFFDRLNPWTNILLTRLKQSPAHVTFITLVIVMLTTIILKVHFGIGTPFQGGMPSAHSAIAFCLATAATFISKSAIIATITFMMAFMVAESRIEGEIHTTYEVVIGGIIGILITVFFFQIMK</sequence>
<dbReference type="PANTHER" id="PTHR34299">
    <property type="entry name" value="DIACYLGLYCEROL KINASE"/>
    <property type="match status" value="1"/>
</dbReference>
<organism evidence="20 21">
    <name type="scientific">Aceticella autotrophica</name>
    <dbReference type="NCBI Taxonomy" id="2755338"/>
    <lineage>
        <taxon>Bacteria</taxon>
        <taxon>Bacillati</taxon>
        <taxon>Bacillota</taxon>
        <taxon>Clostridia</taxon>
        <taxon>Thermoanaerobacterales</taxon>
        <taxon>Thermoanaerobacteraceae</taxon>
        <taxon>Aceticella</taxon>
    </lineage>
</organism>
<reference evidence="20" key="1">
    <citation type="submission" date="2020-08" db="EMBL/GenBank/DDBJ databases">
        <title>Genomic insights into the carbon and energy metabolism of the first obligate autotrophic acetogenic bacterium Aceticella autotrophica gen. nov., sp. nov.</title>
        <authorList>
            <person name="Toshchakov S.V."/>
            <person name="Elcheninov A.G."/>
            <person name="Kublanov I.V."/>
            <person name="Frolov E.N."/>
            <person name="Lebedinsky A.V."/>
        </authorList>
    </citation>
    <scope>NUCLEOTIDE SEQUENCE</scope>
    <source>
        <strain evidence="20">3443-3Ac</strain>
    </source>
</reference>
<dbReference type="KEGG" id="aaut:ACETAC_08005"/>
<feature type="transmembrane region" description="Helical" evidence="19">
    <location>
        <begin position="211"/>
        <end position="231"/>
    </location>
</feature>
<dbReference type="GO" id="GO:0005886">
    <property type="term" value="C:plasma membrane"/>
    <property type="evidence" value="ECO:0007669"/>
    <property type="project" value="UniProtKB-SubCell"/>
</dbReference>
<feature type="transmembrane region" description="Helical" evidence="19">
    <location>
        <begin position="132"/>
        <end position="149"/>
    </location>
</feature>
<feature type="binding site" evidence="17">
    <location>
        <begin position="90"/>
        <end position="91"/>
    </location>
    <ligand>
        <name>ATP</name>
        <dbReference type="ChEBI" id="CHEBI:30616"/>
    </ligand>
</feature>
<evidence type="ECO:0000313" key="20">
    <source>
        <dbReference type="EMBL" id="QSZ28409.1"/>
    </source>
</evidence>
<evidence type="ECO:0000256" key="5">
    <source>
        <dbReference type="ARBA" id="ARBA00022679"/>
    </source>
</evidence>
<evidence type="ECO:0000256" key="11">
    <source>
        <dbReference type="ARBA" id="ARBA00023098"/>
    </source>
</evidence>
<feature type="transmembrane region" description="Helical" evidence="19">
    <location>
        <begin position="170"/>
        <end position="199"/>
    </location>
</feature>
<keyword evidence="18" id="KW-0479">Metal-binding</keyword>
<evidence type="ECO:0000256" key="12">
    <source>
        <dbReference type="ARBA" id="ARBA00023136"/>
    </source>
</evidence>
<keyword evidence="5" id="KW-0808">Transferase</keyword>
<evidence type="ECO:0000256" key="18">
    <source>
        <dbReference type="PIRSR" id="PIRSR600829-4"/>
    </source>
</evidence>
<dbReference type="Gene3D" id="1.20.144.10">
    <property type="entry name" value="Phosphatidic acid phosphatase type 2/haloperoxidase"/>
    <property type="match status" value="1"/>
</dbReference>
<dbReference type="Pfam" id="PF01219">
    <property type="entry name" value="DAGK_prokar"/>
    <property type="match status" value="1"/>
</dbReference>
<evidence type="ECO:0000256" key="4">
    <source>
        <dbReference type="ARBA" id="ARBA00022516"/>
    </source>
</evidence>
<keyword evidence="11" id="KW-0443">Lipid metabolism</keyword>
<keyword evidence="4" id="KW-0444">Lipid biosynthesis</keyword>
<evidence type="ECO:0000256" key="15">
    <source>
        <dbReference type="PIRSR" id="PIRSR600829-1"/>
    </source>
</evidence>
<protein>
    <submittedName>
        <fullName evidence="20">Diacylglycerol kinase</fullName>
    </submittedName>
</protein>
<dbReference type="AlphaFoldDB" id="A0A975AXR0"/>
<dbReference type="InterPro" id="IPR036945">
    <property type="entry name" value="DAGK_sf"/>
</dbReference>
<keyword evidence="10 19" id="KW-1133">Transmembrane helix</keyword>
<evidence type="ECO:0000256" key="3">
    <source>
        <dbReference type="ARBA" id="ARBA00022475"/>
    </source>
</evidence>
<evidence type="ECO:0000256" key="16">
    <source>
        <dbReference type="PIRSR" id="PIRSR600829-2"/>
    </source>
</evidence>
<evidence type="ECO:0000313" key="21">
    <source>
        <dbReference type="Proteomes" id="UP000671913"/>
    </source>
</evidence>
<keyword evidence="6 19" id="KW-0812">Transmembrane</keyword>
<evidence type="ECO:0000256" key="10">
    <source>
        <dbReference type="ARBA" id="ARBA00022989"/>
    </source>
</evidence>
<dbReference type="Gene3D" id="1.10.287.3610">
    <property type="match status" value="1"/>
</dbReference>
<evidence type="ECO:0000256" key="1">
    <source>
        <dbReference type="ARBA" id="ARBA00004651"/>
    </source>
</evidence>
<dbReference type="GO" id="GO:0005524">
    <property type="term" value="F:ATP binding"/>
    <property type="evidence" value="ECO:0007669"/>
    <property type="project" value="UniProtKB-KW"/>
</dbReference>
<dbReference type="PANTHER" id="PTHR34299:SF1">
    <property type="entry name" value="DIACYLGLYCEROL KINASE"/>
    <property type="match status" value="1"/>
</dbReference>
<evidence type="ECO:0000256" key="8">
    <source>
        <dbReference type="ARBA" id="ARBA00022777"/>
    </source>
</evidence>
<dbReference type="Proteomes" id="UP000671913">
    <property type="component" value="Chromosome"/>
</dbReference>
<dbReference type="InterPro" id="IPR036938">
    <property type="entry name" value="PAP2/HPO_sf"/>
</dbReference>
<proteinExistence type="inferred from homology"/>
<evidence type="ECO:0000256" key="19">
    <source>
        <dbReference type="SAM" id="Phobius"/>
    </source>
</evidence>
<dbReference type="RefSeq" id="WP_284681100.1">
    <property type="nucleotide sequence ID" value="NZ_CP060096.1"/>
</dbReference>
<keyword evidence="9 17" id="KW-0067">ATP-binding</keyword>
<feature type="transmembrane region" description="Helical" evidence="19">
    <location>
        <begin position="52"/>
        <end position="71"/>
    </location>
</feature>
<comment type="subcellular location">
    <subcellularLocation>
        <location evidence="1">Cell membrane</location>
        <topology evidence="1">Multi-pass membrane protein</topology>
    </subcellularLocation>
</comment>
<evidence type="ECO:0000256" key="9">
    <source>
        <dbReference type="ARBA" id="ARBA00022840"/>
    </source>
</evidence>
<feature type="binding site" evidence="17">
    <location>
        <position position="12"/>
    </location>
    <ligand>
        <name>ATP</name>
        <dbReference type="ChEBI" id="CHEBI:30616"/>
    </ligand>
</feature>
<evidence type="ECO:0000256" key="7">
    <source>
        <dbReference type="ARBA" id="ARBA00022741"/>
    </source>
</evidence>
<keyword evidence="21" id="KW-1185">Reference proteome</keyword>
<feature type="transmembrane region" description="Helical" evidence="19">
    <location>
        <begin position="92"/>
        <end position="112"/>
    </location>
</feature>
<gene>
    <name evidence="20" type="ORF">ACETAC_08005</name>
</gene>
<dbReference type="GO" id="GO:0016301">
    <property type="term" value="F:kinase activity"/>
    <property type="evidence" value="ECO:0007669"/>
    <property type="project" value="UniProtKB-KW"/>
</dbReference>
<dbReference type="SUPFAM" id="SSF48317">
    <property type="entry name" value="Acid phosphatase/Vanadium-dependent haloperoxidase"/>
    <property type="match status" value="1"/>
</dbReference>
<keyword evidence="12 19" id="KW-0472">Membrane</keyword>
<name>A0A975AXR0_9THEO</name>
<dbReference type="InterPro" id="IPR000829">
    <property type="entry name" value="DAGK"/>
</dbReference>
<dbReference type="EMBL" id="CP060096">
    <property type="protein sequence ID" value="QSZ28409.1"/>
    <property type="molecule type" value="Genomic_DNA"/>
</dbReference>
<evidence type="ECO:0000256" key="17">
    <source>
        <dbReference type="PIRSR" id="PIRSR600829-3"/>
    </source>
</evidence>
<evidence type="ECO:0000256" key="14">
    <source>
        <dbReference type="ARBA" id="ARBA00023264"/>
    </source>
</evidence>
<feature type="binding site" evidence="17">
    <location>
        <position position="72"/>
    </location>
    <ligand>
        <name>ATP</name>
        <dbReference type="ChEBI" id="CHEBI:30616"/>
    </ligand>
</feature>
<dbReference type="CDD" id="cd14266">
    <property type="entry name" value="UDPK_IM_PAP2_like"/>
    <property type="match status" value="1"/>
</dbReference>
<feature type="binding site" evidence="16">
    <location>
        <position position="65"/>
    </location>
    <ligand>
        <name>substrate</name>
    </ligand>
</feature>
<keyword evidence="14" id="KW-1208">Phospholipid metabolism</keyword>
<keyword evidence="3" id="KW-1003">Cell membrane</keyword>
<keyword evidence="18" id="KW-0460">Magnesium</keyword>
<keyword evidence="13" id="KW-0594">Phospholipid biosynthesis</keyword>
<comment type="cofactor">
    <cofactor evidence="18">
        <name>Mg(2+)</name>
        <dbReference type="ChEBI" id="CHEBI:18420"/>
    </cofactor>
    <text evidence="18">Mn(2+), Zn(2+), Cd(2+) and Co(2+) support activity to lesser extents.</text>
</comment>
<evidence type="ECO:0000256" key="2">
    <source>
        <dbReference type="ARBA" id="ARBA00005967"/>
    </source>
</evidence>
<feature type="binding site" evidence="18">
    <location>
        <position position="72"/>
    </location>
    <ligand>
        <name>a divalent metal cation</name>
        <dbReference type="ChEBI" id="CHEBI:60240"/>
    </ligand>
</feature>
<comment type="similarity">
    <text evidence="2">Belongs to the bacterial diacylglycerol kinase family.</text>
</comment>
<dbReference type="GO" id="GO:0008654">
    <property type="term" value="P:phospholipid biosynthetic process"/>
    <property type="evidence" value="ECO:0007669"/>
    <property type="project" value="UniProtKB-KW"/>
</dbReference>
<accession>A0A975AXR0</accession>